<dbReference type="OrthoDB" id="683452at2759"/>
<evidence type="ECO:0000313" key="1">
    <source>
        <dbReference type="EMBL" id="RLM69499.1"/>
    </source>
</evidence>
<keyword evidence="2" id="KW-1185">Reference proteome</keyword>
<evidence type="ECO:0000313" key="2">
    <source>
        <dbReference type="Proteomes" id="UP000275267"/>
    </source>
</evidence>
<name>A0A3L6Q3Q9_PANMI</name>
<comment type="caution">
    <text evidence="1">The sequence shown here is derived from an EMBL/GenBank/DDBJ whole genome shotgun (WGS) entry which is preliminary data.</text>
</comment>
<accession>A0A3L6Q3Q9</accession>
<organism evidence="1 2">
    <name type="scientific">Panicum miliaceum</name>
    <name type="common">Proso millet</name>
    <name type="synonym">Broomcorn millet</name>
    <dbReference type="NCBI Taxonomy" id="4540"/>
    <lineage>
        <taxon>Eukaryota</taxon>
        <taxon>Viridiplantae</taxon>
        <taxon>Streptophyta</taxon>
        <taxon>Embryophyta</taxon>
        <taxon>Tracheophyta</taxon>
        <taxon>Spermatophyta</taxon>
        <taxon>Magnoliopsida</taxon>
        <taxon>Liliopsida</taxon>
        <taxon>Poales</taxon>
        <taxon>Poaceae</taxon>
        <taxon>PACMAD clade</taxon>
        <taxon>Panicoideae</taxon>
        <taxon>Panicodae</taxon>
        <taxon>Paniceae</taxon>
        <taxon>Panicinae</taxon>
        <taxon>Panicum</taxon>
        <taxon>Panicum sect. Panicum</taxon>
    </lineage>
</organism>
<dbReference type="AlphaFoldDB" id="A0A3L6Q3Q9"/>
<protein>
    <submittedName>
        <fullName evidence="1">Polyprotein</fullName>
    </submittedName>
</protein>
<reference evidence="2" key="1">
    <citation type="journal article" date="2019" name="Nat. Commun.">
        <title>The genome of broomcorn millet.</title>
        <authorList>
            <person name="Zou C."/>
            <person name="Miki D."/>
            <person name="Li D."/>
            <person name="Tang Q."/>
            <person name="Xiao L."/>
            <person name="Rajput S."/>
            <person name="Deng P."/>
            <person name="Jia W."/>
            <person name="Huang R."/>
            <person name="Zhang M."/>
            <person name="Sun Y."/>
            <person name="Hu J."/>
            <person name="Fu X."/>
            <person name="Schnable P.S."/>
            <person name="Li F."/>
            <person name="Zhang H."/>
            <person name="Feng B."/>
            <person name="Zhu X."/>
            <person name="Liu R."/>
            <person name="Schnable J.C."/>
            <person name="Zhu J.-K."/>
            <person name="Zhang H."/>
        </authorList>
    </citation>
    <scope>NUCLEOTIDE SEQUENCE [LARGE SCALE GENOMIC DNA]</scope>
</reference>
<dbReference type="Proteomes" id="UP000275267">
    <property type="component" value="Unassembled WGS sequence"/>
</dbReference>
<proteinExistence type="predicted"/>
<sequence>MMVSIKDIPILRGDNYNEWYKKLDLFFTMAELDWVLSAPVPVEPERLVRGDDVTDAAWKQTELSYKASK</sequence>
<dbReference type="EMBL" id="PQIB02000014">
    <property type="protein sequence ID" value="RLM69499.1"/>
    <property type="molecule type" value="Genomic_DNA"/>
</dbReference>
<gene>
    <name evidence="1" type="ORF">C2845_PM17G02860</name>
</gene>